<reference evidence="2" key="1">
    <citation type="submission" date="2023-03" db="EMBL/GenBank/DDBJ databases">
        <title>Massive genome expansion in bonnet fungi (Mycena s.s.) driven by repeated elements and novel gene families across ecological guilds.</title>
        <authorList>
            <consortium name="Lawrence Berkeley National Laboratory"/>
            <person name="Harder C.B."/>
            <person name="Miyauchi S."/>
            <person name="Viragh M."/>
            <person name="Kuo A."/>
            <person name="Thoen E."/>
            <person name="Andreopoulos B."/>
            <person name="Lu D."/>
            <person name="Skrede I."/>
            <person name="Drula E."/>
            <person name="Henrissat B."/>
            <person name="Morin E."/>
            <person name="Kohler A."/>
            <person name="Barry K."/>
            <person name="LaButti K."/>
            <person name="Morin E."/>
            <person name="Salamov A."/>
            <person name="Lipzen A."/>
            <person name="Mereny Z."/>
            <person name="Hegedus B."/>
            <person name="Baldrian P."/>
            <person name="Stursova M."/>
            <person name="Weitz H."/>
            <person name="Taylor A."/>
            <person name="Grigoriev I.V."/>
            <person name="Nagy L.G."/>
            <person name="Martin F."/>
            <person name="Kauserud H."/>
        </authorList>
    </citation>
    <scope>NUCLEOTIDE SEQUENCE</scope>
    <source>
        <strain evidence="2">CBHHK002</strain>
    </source>
</reference>
<evidence type="ECO:0000313" key="3">
    <source>
        <dbReference type="Proteomes" id="UP001218218"/>
    </source>
</evidence>
<keyword evidence="1" id="KW-0472">Membrane</keyword>
<protein>
    <recommendedName>
        <fullName evidence="4">Transmembrane protein</fullName>
    </recommendedName>
</protein>
<evidence type="ECO:0008006" key="4">
    <source>
        <dbReference type="Google" id="ProtNLM"/>
    </source>
</evidence>
<organism evidence="2 3">
    <name type="scientific">Mycena albidolilacea</name>
    <dbReference type="NCBI Taxonomy" id="1033008"/>
    <lineage>
        <taxon>Eukaryota</taxon>
        <taxon>Fungi</taxon>
        <taxon>Dikarya</taxon>
        <taxon>Basidiomycota</taxon>
        <taxon>Agaricomycotina</taxon>
        <taxon>Agaricomycetes</taxon>
        <taxon>Agaricomycetidae</taxon>
        <taxon>Agaricales</taxon>
        <taxon>Marasmiineae</taxon>
        <taxon>Mycenaceae</taxon>
        <taxon>Mycena</taxon>
    </lineage>
</organism>
<dbReference type="EMBL" id="JARIHO010000001">
    <property type="protein sequence ID" value="KAJ7368739.1"/>
    <property type="molecule type" value="Genomic_DNA"/>
</dbReference>
<dbReference type="Proteomes" id="UP001218218">
    <property type="component" value="Unassembled WGS sequence"/>
</dbReference>
<accession>A0AAD7F4W4</accession>
<keyword evidence="1" id="KW-0812">Transmembrane</keyword>
<keyword evidence="1" id="KW-1133">Transmembrane helix</keyword>
<evidence type="ECO:0000313" key="2">
    <source>
        <dbReference type="EMBL" id="KAJ7368739.1"/>
    </source>
</evidence>
<gene>
    <name evidence="2" type="ORF">DFH08DRAFT_928803</name>
</gene>
<feature type="transmembrane region" description="Helical" evidence="1">
    <location>
        <begin position="20"/>
        <end position="37"/>
    </location>
</feature>
<comment type="caution">
    <text evidence="2">The sequence shown here is derived from an EMBL/GenBank/DDBJ whole genome shotgun (WGS) entry which is preliminary data.</text>
</comment>
<feature type="transmembrane region" description="Helical" evidence="1">
    <location>
        <begin position="378"/>
        <end position="399"/>
    </location>
</feature>
<feature type="transmembrane region" description="Helical" evidence="1">
    <location>
        <begin position="75"/>
        <end position="96"/>
    </location>
</feature>
<feature type="transmembrane region" description="Helical" evidence="1">
    <location>
        <begin position="49"/>
        <end position="69"/>
    </location>
</feature>
<dbReference type="AlphaFoldDB" id="A0AAD7F4W4"/>
<name>A0AAD7F4W4_9AGAR</name>
<feature type="non-terminal residue" evidence="2">
    <location>
        <position position="470"/>
    </location>
</feature>
<proteinExistence type="predicted"/>
<feature type="transmembrane region" description="Helical" evidence="1">
    <location>
        <begin position="137"/>
        <end position="158"/>
    </location>
</feature>
<evidence type="ECO:0000256" key="1">
    <source>
        <dbReference type="SAM" id="Phobius"/>
    </source>
</evidence>
<sequence>MRFSALIFNPIVRVSTIRTLLSATLWVIVTCVWGLSTGSATTVRDVRNLRMFIGLGCLIVVHHISVLFANQKLLAIIDLFLNILEIISTAIFRIATLRASPDRFWRQKFAFLGCCSPTNPPYTPWSVLLNRSLRRPLVSGIFLVIPVVALYLIIGAPLQGSIQTLTFTDRLGQPLSDIDDSVYAQKNATIAITGGNDFAVNVTVFAAVLNKDSSDNVAIACPSVVASDEWTPRGCVQCPIATCPVSWNQTINITVSFTFSPQNAPPLIYIMPGQGDVSDLLAFTDPIPVPLGSQLLAVMTWTSRAIIPSLSSLILAPFNSLRLVQHMELYALLNANYLEKTTPFLSTVVIVQRQTKPTKWVQESAATPLDGISTVGGLWTFVEGVFVLFFGANVVYFAFGRRPLTALGILHFFQSHSLLKKWHEDFPNLYDEGGHPGDTSAGVVAFIRERLVDFNTVEVQDKKDVISDDI</sequence>
<keyword evidence="3" id="KW-1185">Reference proteome</keyword>